<evidence type="ECO:0000256" key="5">
    <source>
        <dbReference type="ARBA" id="ARBA00023136"/>
    </source>
</evidence>
<proteinExistence type="inferred from homology"/>
<protein>
    <recommendedName>
        <fullName evidence="7">Major facilitator superfamily (MFS) profile domain-containing protein</fullName>
    </recommendedName>
</protein>
<dbReference type="PANTHER" id="PTHR23502:SF74">
    <property type="entry name" value="MAJOR FACILITATOR SUPERFAMILY (MFS) PROFILE DOMAIN-CONTAINING PROTEIN"/>
    <property type="match status" value="1"/>
</dbReference>
<dbReference type="InterPro" id="IPR036259">
    <property type="entry name" value="MFS_trans_sf"/>
</dbReference>
<dbReference type="GO" id="GO:0022857">
    <property type="term" value="F:transmembrane transporter activity"/>
    <property type="evidence" value="ECO:0007669"/>
    <property type="project" value="InterPro"/>
</dbReference>
<dbReference type="FunFam" id="1.20.1250.20:FF:000082">
    <property type="entry name" value="MFS multidrug transporter, putative"/>
    <property type="match status" value="1"/>
</dbReference>
<feature type="transmembrane region" description="Helical" evidence="6">
    <location>
        <begin position="438"/>
        <end position="463"/>
    </location>
</feature>
<evidence type="ECO:0000256" key="2">
    <source>
        <dbReference type="ARBA" id="ARBA00008335"/>
    </source>
</evidence>
<feature type="transmembrane region" description="Helical" evidence="6">
    <location>
        <begin position="407"/>
        <end position="431"/>
    </location>
</feature>
<feature type="transmembrane region" description="Helical" evidence="6">
    <location>
        <begin position="300"/>
        <end position="320"/>
    </location>
</feature>
<dbReference type="Gene3D" id="1.20.1250.20">
    <property type="entry name" value="MFS general substrate transporter like domains"/>
    <property type="match status" value="1"/>
</dbReference>
<keyword evidence="9" id="KW-1185">Reference proteome</keyword>
<dbReference type="PROSITE" id="PS50850">
    <property type="entry name" value="MFS"/>
    <property type="match status" value="1"/>
</dbReference>
<feature type="transmembrane region" description="Helical" evidence="6">
    <location>
        <begin position="382"/>
        <end position="401"/>
    </location>
</feature>
<evidence type="ECO:0000259" key="7">
    <source>
        <dbReference type="PROSITE" id="PS50850"/>
    </source>
</evidence>
<dbReference type="InterPro" id="IPR011701">
    <property type="entry name" value="MFS"/>
</dbReference>
<evidence type="ECO:0000256" key="4">
    <source>
        <dbReference type="ARBA" id="ARBA00022989"/>
    </source>
</evidence>
<dbReference type="GO" id="GO:0005886">
    <property type="term" value="C:plasma membrane"/>
    <property type="evidence" value="ECO:0007669"/>
    <property type="project" value="TreeGrafter"/>
</dbReference>
<gene>
    <name evidence="8" type="ORF">HYFRA_00002717</name>
</gene>
<feature type="transmembrane region" description="Helical" evidence="6">
    <location>
        <begin position="226"/>
        <end position="246"/>
    </location>
</feature>
<evidence type="ECO:0000313" key="8">
    <source>
        <dbReference type="EMBL" id="CAG8961174.1"/>
    </source>
</evidence>
<name>A0A9N9PNR9_9HELO</name>
<evidence type="ECO:0000256" key="6">
    <source>
        <dbReference type="SAM" id="Phobius"/>
    </source>
</evidence>
<evidence type="ECO:0000256" key="3">
    <source>
        <dbReference type="ARBA" id="ARBA00022692"/>
    </source>
</evidence>
<dbReference type="OrthoDB" id="5141738at2759"/>
<reference evidence="8" key="1">
    <citation type="submission" date="2021-07" db="EMBL/GenBank/DDBJ databases">
        <authorList>
            <person name="Durling M."/>
        </authorList>
    </citation>
    <scope>NUCLEOTIDE SEQUENCE</scope>
</reference>
<dbReference type="EMBL" id="CAJVRL010000103">
    <property type="protein sequence ID" value="CAG8961174.1"/>
    <property type="molecule type" value="Genomic_DNA"/>
</dbReference>
<comment type="similarity">
    <text evidence="2">Belongs to the major facilitator superfamily.</text>
</comment>
<organism evidence="8 9">
    <name type="scientific">Hymenoscyphus fraxineus</name>
    <dbReference type="NCBI Taxonomy" id="746836"/>
    <lineage>
        <taxon>Eukaryota</taxon>
        <taxon>Fungi</taxon>
        <taxon>Dikarya</taxon>
        <taxon>Ascomycota</taxon>
        <taxon>Pezizomycotina</taxon>
        <taxon>Leotiomycetes</taxon>
        <taxon>Helotiales</taxon>
        <taxon>Helotiaceae</taxon>
        <taxon>Hymenoscyphus</taxon>
    </lineage>
</organism>
<feature type="transmembrane region" description="Helical" evidence="6">
    <location>
        <begin position="340"/>
        <end position="361"/>
    </location>
</feature>
<accession>A0A9N9PNR9</accession>
<dbReference type="InterPro" id="IPR020846">
    <property type="entry name" value="MFS_dom"/>
</dbReference>
<dbReference type="PANTHER" id="PTHR23502">
    <property type="entry name" value="MAJOR FACILITATOR SUPERFAMILY"/>
    <property type="match status" value="1"/>
</dbReference>
<feature type="transmembrane region" description="Helical" evidence="6">
    <location>
        <begin position="162"/>
        <end position="184"/>
    </location>
</feature>
<feature type="transmembrane region" description="Helical" evidence="6">
    <location>
        <begin position="107"/>
        <end position="125"/>
    </location>
</feature>
<feature type="transmembrane region" description="Helical" evidence="6">
    <location>
        <begin position="196"/>
        <end position="214"/>
    </location>
</feature>
<dbReference type="AlphaFoldDB" id="A0A9N9PNR9"/>
<dbReference type="SUPFAM" id="SSF103473">
    <property type="entry name" value="MFS general substrate transporter"/>
    <property type="match status" value="1"/>
</dbReference>
<sequence length="524" mass="57402">MVKLSSLILSEHHYTLWPTVSQADRADADVKKIIEIEDDAMSQYPRKTISWEAGDPENPYNWTNKKKTYIVIVGALSVINSTLGSSLPSNAIPFISKAFHITSSYAQILPISMYLIGYIVGPLVFGPLSESCGRRYIMSTSFVAFTIFTLGCAVAPTWEVLLFNRLLVGVTASSPVAVTGGIFADIYADPVARGRAMAAFIGATCVGPLIAPPLSGFISPALGWRWTFWVGFIFACVTLVPVLLLPETYGPVLLARRAARLRKETGNPDIVAPFDLEKKGFKQMATVTLARPLRMMVSELIVLATCLYLSLAYGIFYMYFVAYPIVFQGIYKQSPGVSGLMFLPIGAGTIGATIIFLSYDSMLRKAQALKKPWTRKEESRRLPLACVGGPLFVVGLFWLGWTAKPQIPYYVPMLAGIPSGMGFVLIFMALLNYLADAYGIYAASAMAAASCARSVAGALLPFAAEPMYRRLGVQWATSVLAFLSLAVCAIPWVFLWKGDTIREGSKFCRALKEKREREAIRQGK</sequence>
<comment type="caution">
    <text evidence="8">The sequence shown here is derived from an EMBL/GenBank/DDBJ whole genome shotgun (WGS) entry which is preliminary data.</text>
</comment>
<dbReference type="CDD" id="cd17323">
    <property type="entry name" value="MFS_Tpo1_MDR_like"/>
    <property type="match status" value="1"/>
</dbReference>
<comment type="subcellular location">
    <subcellularLocation>
        <location evidence="1">Membrane</location>
        <topology evidence="1">Multi-pass membrane protein</topology>
    </subcellularLocation>
</comment>
<feature type="transmembrane region" description="Helical" evidence="6">
    <location>
        <begin position="137"/>
        <end position="156"/>
    </location>
</feature>
<evidence type="ECO:0000313" key="9">
    <source>
        <dbReference type="Proteomes" id="UP000696280"/>
    </source>
</evidence>
<dbReference type="Proteomes" id="UP000696280">
    <property type="component" value="Unassembled WGS sequence"/>
</dbReference>
<dbReference type="Pfam" id="PF07690">
    <property type="entry name" value="MFS_1"/>
    <property type="match status" value="1"/>
</dbReference>
<keyword evidence="3 6" id="KW-0812">Transmembrane</keyword>
<feature type="transmembrane region" description="Helical" evidence="6">
    <location>
        <begin position="69"/>
        <end position="87"/>
    </location>
</feature>
<keyword evidence="4 6" id="KW-1133">Transmembrane helix</keyword>
<keyword evidence="5 6" id="KW-0472">Membrane</keyword>
<feature type="domain" description="Major facilitator superfamily (MFS) profile" evidence="7">
    <location>
        <begin position="70"/>
        <end position="501"/>
    </location>
</feature>
<feature type="transmembrane region" description="Helical" evidence="6">
    <location>
        <begin position="475"/>
        <end position="496"/>
    </location>
</feature>
<evidence type="ECO:0000256" key="1">
    <source>
        <dbReference type="ARBA" id="ARBA00004141"/>
    </source>
</evidence>